<evidence type="ECO:0000259" key="11">
    <source>
        <dbReference type="PROSITE" id="PS50110"/>
    </source>
</evidence>
<dbReference type="EMBL" id="SADE01000002">
    <property type="protein sequence ID" value="RVU36139.1"/>
    <property type="molecule type" value="Genomic_DNA"/>
</dbReference>
<keyword evidence="13" id="KW-1185">Reference proteome</keyword>
<evidence type="ECO:0000256" key="7">
    <source>
        <dbReference type="ARBA" id="ARBA00023163"/>
    </source>
</evidence>
<dbReference type="RefSeq" id="WP_127765615.1">
    <property type="nucleotide sequence ID" value="NZ_SADE01000002.1"/>
</dbReference>
<dbReference type="InterPro" id="IPR027417">
    <property type="entry name" value="P-loop_NTPase"/>
</dbReference>
<dbReference type="InterPro" id="IPR003593">
    <property type="entry name" value="AAA+_ATPase"/>
</dbReference>
<dbReference type="FunFam" id="3.40.50.2300:FF:000018">
    <property type="entry name" value="DNA-binding transcriptional regulator NtrC"/>
    <property type="match status" value="1"/>
</dbReference>
<reference evidence="13" key="1">
    <citation type="submission" date="2019-01" db="EMBL/GenBank/DDBJ databases">
        <title>Gri0909 isolated from a small marine red alga.</title>
        <authorList>
            <person name="Kim J."/>
            <person name="Jeong S.E."/>
            <person name="Jeon C.O."/>
        </authorList>
    </citation>
    <scope>NUCLEOTIDE SEQUENCE [LARGE SCALE GENOMIC DNA]</scope>
    <source>
        <strain evidence="13">Gri0909</strain>
    </source>
</reference>
<dbReference type="OrthoDB" id="9770562at2"/>
<dbReference type="SUPFAM" id="SSF46689">
    <property type="entry name" value="Homeodomain-like"/>
    <property type="match status" value="1"/>
</dbReference>
<keyword evidence="2" id="KW-0547">Nucleotide-binding</keyword>
<evidence type="ECO:0000256" key="6">
    <source>
        <dbReference type="ARBA" id="ARBA00023159"/>
    </source>
</evidence>
<dbReference type="SMART" id="SM00382">
    <property type="entry name" value="AAA"/>
    <property type="match status" value="1"/>
</dbReference>
<dbReference type="Gene3D" id="1.10.8.60">
    <property type="match status" value="1"/>
</dbReference>
<feature type="compositionally biased region" description="Basic and acidic residues" evidence="9">
    <location>
        <begin position="22"/>
        <end position="34"/>
    </location>
</feature>
<dbReference type="Pfam" id="PF00072">
    <property type="entry name" value="Response_reg"/>
    <property type="match status" value="1"/>
</dbReference>
<dbReference type="InterPro" id="IPR009057">
    <property type="entry name" value="Homeodomain-like_sf"/>
</dbReference>
<dbReference type="Pfam" id="PF00158">
    <property type="entry name" value="Sigma54_activat"/>
    <property type="match status" value="1"/>
</dbReference>
<dbReference type="Gene3D" id="3.40.50.2300">
    <property type="match status" value="1"/>
</dbReference>
<dbReference type="PROSITE" id="PS50045">
    <property type="entry name" value="SIGMA54_INTERACT_4"/>
    <property type="match status" value="1"/>
</dbReference>
<dbReference type="Pfam" id="PF25601">
    <property type="entry name" value="AAA_lid_14"/>
    <property type="match status" value="1"/>
</dbReference>
<comment type="caution">
    <text evidence="12">The sequence shown here is derived from an EMBL/GenBank/DDBJ whole genome shotgun (WGS) entry which is preliminary data.</text>
</comment>
<dbReference type="InterPro" id="IPR011006">
    <property type="entry name" value="CheY-like_superfamily"/>
</dbReference>
<keyword evidence="4" id="KW-0902">Two-component regulatory system</keyword>
<evidence type="ECO:0000313" key="12">
    <source>
        <dbReference type="EMBL" id="RVU36139.1"/>
    </source>
</evidence>
<keyword evidence="6" id="KW-0010">Activator</keyword>
<evidence type="ECO:0000256" key="5">
    <source>
        <dbReference type="ARBA" id="ARBA00023015"/>
    </source>
</evidence>
<dbReference type="PANTHER" id="PTHR32071:SF57">
    <property type="entry name" value="C4-DICARBOXYLATE TRANSPORT TRANSCRIPTIONAL REGULATORY PROTEIN DCTD"/>
    <property type="match status" value="1"/>
</dbReference>
<keyword evidence="3" id="KW-0067">ATP-binding</keyword>
<dbReference type="SUPFAM" id="SSF52172">
    <property type="entry name" value="CheY-like"/>
    <property type="match status" value="1"/>
</dbReference>
<dbReference type="AlphaFoldDB" id="A0A437QNX2"/>
<dbReference type="GO" id="GO:0043565">
    <property type="term" value="F:sequence-specific DNA binding"/>
    <property type="evidence" value="ECO:0007669"/>
    <property type="project" value="InterPro"/>
</dbReference>
<dbReference type="CDD" id="cd00009">
    <property type="entry name" value="AAA"/>
    <property type="match status" value="1"/>
</dbReference>
<evidence type="ECO:0000256" key="3">
    <source>
        <dbReference type="ARBA" id="ARBA00022840"/>
    </source>
</evidence>
<evidence type="ECO:0000256" key="4">
    <source>
        <dbReference type="ARBA" id="ARBA00023012"/>
    </source>
</evidence>
<feature type="modified residue" description="4-aspartylphosphate" evidence="8">
    <location>
        <position position="83"/>
    </location>
</feature>
<dbReference type="Gene3D" id="1.10.10.60">
    <property type="entry name" value="Homeodomain-like"/>
    <property type="match status" value="1"/>
</dbReference>
<dbReference type="SMART" id="SM00448">
    <property type="entry name" value="REC"/>
    <property type="match status" value="1"/>
</dbReference>
<dbReference type="InterPro" id="IPR002078">
    <property type="entry name" value="Sigma_54_int"/>
</dbReference>
<proteinExistence type="predicted"/>
<dbReference type="InterPro" id="IPR058031">
    <property type="entry name" value="AAA_lid_NorR"/>
</dbReference>
<dbReference type="InterPro" id="IPR001789">
    <property type="entry name" value="Sig_transdc_resp-reg_receiver"/>
</dbReference>
<evidence type="ECO:0000313" key="13">
    <source>
        <dbReference type="Proteomes" id="UP000287447"/>
    </source>
</evidence>
<dbReference type="InterPro" id="IPR002197">
    <property type="entry name" value="HTH_Fis"/>
</dbReference>
<feature type="domain" description="Sigma-54 factor interaction" evidence="10">
    <location>
        <begin position="173"/>
        <end position="402"/>
    </location>
</feature>
<protein>
    <submittedName>
        <fullName evidence="12">Sigma-54-dependent Fis family transcriptional regulator</fullName>
    </submittedName>
</protein>
<organism evidence="12 13">
    <name type="scientific">Hwanghaeella grinnelliae</name>
    <dbReference type="NCBI Taxonomy" id="2500179"/>
    <lineage>
        <taxon>Bacteria</taxon>
        <taxon>Pseudomonadati</taxon>
        <taxon>Pseudomonadota</taxon>
        <taxon>Alphaproteobacteria</taxon>
        <taxon>Rhodospirillales</taxon>
        <taxon>Rhodospirillaceae</taxon>
        <taxon>Hwanghaeella</taxon>
    </lineage>
</organism>
<keyword evidence="7" id="KW-0804">Transcription</keyword>
<dbReference type="PROSITE" id="PS50110">
    <property type="entry name" value="RESPONSE_REGULATORY"/>
    <property type="match status" value="1"/>
</dbReference>
<evidence type="ECO:0000256" key="9">
    <source>
        <dbReference type="SAM" id="MobiDB-lite"/>
    </source>
</evidence>
<dbReference type="FunFam" id="3.40.50.300:FF:000006">
    <property type="entry name" value="DNA-binding transcriptional regulator NtrC"/>
    <property type="match status" value="1"/>
</dbReference>
<feature type="domain" description="Response regulatory" evidence="11">
    <location>
        <begin position="34"/>
        <end position="147"/>
    </location>
</feature>
<evidence type="ECO:0000259" key="10">
    <source>
        <dbReference type="PROSITE" id="PS50045"/>
    </source>
</evidence>
<dbReference type="GO" id="GO:0005524">
    <property type="term" value="F:ATP binding"/>
    <property type="evidence" value="ECO:0007669"/>
    <property type="project" value="UniProtKB-KW"/>
</dbReference>
<dbReference type="PROSITE" id="PS00676">
    <property type="entry name" value="SIGMA54_INTERACT_2"/>
    <property type="match status" value="1"/>
</dbReference>
<accession>A0A437QNX2</accession>
<dbReference type="Pfam" id="PF02954">
    <property type="entry name" value="HTH_8"/>
    <property type="match status" value="1"/>
</dbReference>
<dbReference type="Gene3D" id="3.40.50.300">
    <property type="entry name" value="P-loop containing nucleotide triphosphate hydrolases"/>
    <property type="match status" value="1"/>
</dbReference>
<keyword evidence="1 8" id="KW-0597">Phosphoprotein</keyword>
<dbReference type="Proteomes" id="UP000287447">
    <property type="component" value="Unassembled WGS sequence"/>
</dbReference>
<dbReference type="InterPro" id="IPR025662">
    <property type="entry name" value="Sigma_54_int_dom_ATP-bd_1"/>
</dbReference>
<gene>
    <name evidence="12" type="ORF">EOI86_12995</name>
</gene>
<feature type="region of interest" description="Disordered" evidence="9">
    <location>
        <begin position="1"/>
        <end position="34"/>
    </location>
</feature>
<name>A0A437QNX2_9PROT</name>
<keyword evidence="5" id="KW-0805">Transcription regulation</keyword>
<evidence type="ECO:0000256" key="1">
    <source>
        <dbReference type="ARBA" id="ARBA00022553"/>
    </source>
</evidence>
<dbReference type="PANTHER" id="PTHR32071">
    <property type="entry name" value="TRANSCRIPTIONAL REGULATORY PROTEIN"/>
    <property type="match status" value="1"/>
</dbReference>
<dbReference type="PROSITE" id="PS00675">
    <property type="entry name" value="SIGMA54_INTERACT_1"/>
    <property type="match status" value="1"/>
</dbReference>
<dbReference type="SUPFAM" id="SSF52540">
    <property type="entry name" value="P-loop containing nucleoside triphosphate hydrolases"/>
    <property type="match status" value="1"/>
</dbReference>
<sequence>MTHPAKDAANANSNGAVSRGDSSGKKGKDTPGRRIIVIDDDREMRDSLTHLLGKAGWRVEALADAVDAGQRITGFQPDVILSDVRMPGLSGLDLLRSLAGADTPPIVLISAHGDIPMAVEAMQDGAYTFLEKPFDPRRLMTALRHAAEQYRLRQDTARLRARLAHLSDLDRILLGDSKPIQDLRADILDLGETDATVMLLGETGTGKELVARALHDLSPRAAGPFIALNCAALPETHFETAMFGLSGGHGGQNATAQTGTLSVADGGTLFLDEIGACPLPAQAKLLRAIETREFLPVGATAPVRADFRVVSASNERLDAAVAAGTFREDLLYRLNTVVLTLPPLRERRDDIPLLYQHFVAQHAALFEIDPPELTPEDLAALLSHDWRGNVRELRHVAERRVLAARRGRGSVAGAISLDGDSMDVPETLREAVASFERQLIAKAIQAHKGRMDAAAEALGIGRRTLNEKIVKLGLNKADLI</sequence>
<dbReference type="GO" id="GO:0006355">
    <property type="term" value="P:regulation of DNA-templated transcription"/>
    <property type="evidence" value="ECO:0007669"/>
    <property type="project" value="InterPro"/>
</dbReference>
<dbReference type="GO" id="GO:0000160">
    <property type="term" value="P:phosphorelay signal transduction system"/>
    <property type="evidence" value="ECO:0007669"/>
    <property type="project" value="UniProtKB-KW"/>
</dbReference>
<dbReference type="PRINTS" id="PR01590">
    <property type="entry name" value="HTHFIS"/>
</dbReference>
<evidence type="ECO:0000256" key="8">
    <source>
        <dbReference type="PROSITE-ProRule" id="PRU00169"/>
    </source>
</evidence>
<dbReference type="InterPro" id="IPR025943">
    <property type="entry name" value="Sigma_54_int_dom_ATP-bd_2"/>
</dbReference>
<evidence type="ECO:0000256" key="2">
    <source>
        <dbReference type="ARBA" id="ARBA00022741"/>
    </source>
</evidence>